<evidence type="ECO:0008006" key="4">
    <source>
        <dbReference type="Google" id="ProtNLM"/>
    </source>
</evidence>
<dbReference type="Proteomes" id="UP000095009">
    <property type="component" value="Unassembled WGS sequence"/>
</dbReference>
<dbReference type="InterPro" id="IPR006993">
    <property type="entry name" value="Glut_rich_SH3-bd"/>
</dbReference>
<proteinExistence type="predicted"/>
<gene>
    <name evidence="2" type="ORF">NADFUDRAFT_83892</name>
</gene>
<dbReference type="STRING" id="857566.A0A1E3PGB4"/>
<dbReference type="EMBL" id="KV454412">
    <property type="protein sequence ID" value="ODQ64418.1"/>
    <property type="molecule type" value="Genomic_DNA"/>
</dbReference>
<evidence type="ECO:0000256" key="1">
    <source>
        <dbReference type="SAM" id="Coils"/>
    </source>
</evidence>
<evidence type="ECO:0000313" key="3">
    <source>
        <dbReference type="Proteomes" id="UP000095009"/>
    </source>
</evidence>
<keyword evidence="1" id="KW-0175">Coiled coil</keyword>
<sequence length="204" mass="23218">MPTSEISNVFSTETATLKLAPLQLQDITPNYRSESEEDNLADLLDTYNTEAEKEEKRDRKEEKKVLALGSEKMVSASKIEVEKTWVHVDNPVISKKIDKPDKVTYGSSNNLIKAPKIFIYTSYNSGIFNIVSKTNRLELILKGNQIKYSLVDLATDDKAKRVWRYGSKGKLLPGVVRDDEVIGDLEYIEELNEYKEIDQILAEI</sequence>
<evidence type="ECO:0000313" key="2">
    <source>
        <dbReference type="EMBL" id="ODQ64418.1"/>
    </source>
</evidence>
<dbReference type="Pfam" id="PF04908">
    <property type="entry name" value="SH3BGR"/>
    <property type="match status" value="1"/>
</dbReference>
<dbReference type="InterPro" id="IPR036249">
    <property type="entry name" value="Thioredoxin-like_sf"/>
</dbReference>
<protein>
    <recommendedName>
        <fullName evidence="4">Glutaredoxin domain-containing protein</fullName>
    </recommendedName>
</protein>
<dbReference type="AlphaFoldDB" id="A0A1E3PGB4"/>
<keyword evidence="3" id="KW-1185">Reference proteome</keyword>
<accession>A0A1E3PGB4</accession>
<dbReference type="OrthoDB" id="9932926at2759"/>
<dbReference type="Gene3D" id="3.40.30.10">
    <property type="entry name" value="Glutaredoxin"/>
    <property type="match status" value="1"/>
</dbReference>
<organism evidence="2 3">
    <name type="scientific">Nadsonia fulvescens var. elongata DSM 6958</name>
    <dbReference type="NCBI Taxonomy" id="857566"/>
    <lineage>
        <taxon>Eukaryota</taxon>
        <taxon>Fungi</taxon>
        <taxon>Dikarya</taxon>
        <taxon>Ascomycota</taxon>
        <taxon>Saccharomycotina</taxon>
        <taxon>Dipodascomycetes</taxon>
        <taxon>Dipodascales</taxon>
        <taxon>Dipodascales incertae sedis</taxon>
        <taxon>Nadsonia</taxon>
    </lineage>
</organism>
<feature type="coiled-coil region" evidence="1">
    <location>
        <begin position="37"/>
        <end position="64"/>
    </location>
</feature>
<dbReference type="SUPFAM" id="SSF52833">
    <property type="entry name" value="Thioredoxin-like"/>
    <property type="match status" value="1"/>
</dbReference>
<reference evidence="2 3" key="1">
    <citation type="journal article" date="2016" name="Proc. Natl. Acad. Sci. U.S.A.">
        <title>Comparative genomics of biotechnologically important yeasts.</title>
        <authorList>
            <person name="Riley R."/>
            <person name="Haridas S."/>
            <person name="Wolfe K.H."/>
            <person name="Lopes M.R."/>
            <person name="Hittinger C.T."/>
            <person name="Goeker M."/>
            <person name="Salamov A.A."/>
            <person name="Wisecaver J.H."/>
            <person name="Long T.M."/>
            <person name="Calvey C.H."/>
            <person name="Aerts A.L."/>
            <person name="Barry K.W."/>
            <person name="Choi C."/>
            <person name="Clum A."/>
            <person name="Coughlan A.Y."/>
            <person name="Deshpande S."/>
            <person name="Douglass A.P."/>
            <person name="Hanson S.J."/>
            <person name="Klenk H.-P."/>
            <person name="LaButti K.M."/>
            <person name="Lapidus A."/>
            <person name="Lindquist E.A."/>
            <person name="Lipzen A.M."/>
            <person name="Meier-Kolthoff J.P."/>
            <person name="Ohm R.A."/>
            <person name="Otillar R.P."/>
            <person name="Pangilinan J.L."/>
            <person name="Peng Y."/>
            <person name="Rokas A."/>
            <person name="Rosa C.A."/>
            <person name="Scheuner C."/>
            <person name="Sibirny A.A."/>
            <person name="Slot J.C."/>
            <person name="Stielow J.B."/>
            <person name="Sun H."/>
            <person name="Kurtzman C.P."/>
            <person name="Blackwell M."/>
            <person name="Grigoriev I.V."/>
            <person name="Jeffries T.W."/>
        </authorList>
    </citation>
    <scope>NUCLEOTIDE SEQUENCE [LARGE SCALE GENOMIC DNA]</scope>
    <source>
        <strain evidence="2 3">DSM 6958</strain>
    </source>
</reference>
<name>A0A1E3PGB4_9ASCO</name>